<dbReference type="PROSITE" id="PS50011">
    <property type="entry name" value="PROTEIN_KINASE_DOM"/>
    <property type="match status" value="1"/>
</dbReference>
<evidence type="ECO:0000256" key="16">
    <source>
        <dbReference type="PROSITE-ProRule" id="PRU10141"/>
    </source>
</evidence>
<dbReference type="InterPro" id="IPR008271">
    <property type="entry name" value="Ser/Thr_kinase_AS"/>
</dbReference>
<gene>
    <name evidence="20" type="ORF">CB5_LOCUS16323</name>
</gene>
<reference evidence="20" key="1">
    <citation type="submission" date="2020-07" db="EMBL/GenBank/DDBJ databases">
        <authorList>
            <person name="Lin J."/>
        </authorList>
    </citation>
    <scope>NUCLEOTIDE SEQUENCE</scope>
</reference>
<dbReference type="PANTHER" id="PTHR45974:SF242">
    <property type="entry name" value="LEUCINE-RICH REPEAT PROTEIN KINASE FAMILY PROTEIN"/>
    <property type="match status" value="1"/>
</dbReference>
<proteinExistence type="inferred from homology"/>
<dbReference type="CDD" id="cd14066">
    <property type="entry name" value="STKc_IRAK"/>
    <property type="match status" value="1"/>
</dbReference>
<dbReference type="Gene3D" id="3.30.200.20">
    <property type="entry name" value="Phosphorylase Kinase, domain 1"/>
    <property type="match status" value="1"/>
</dbReference>
<evidence type="ECO:0000256" key="12">
    <source>
        <dbReference type="ARBA" id="ARBA00022989"/>
    </source>
</evidence>
<evidence type="ECO:0000259" key="19">
    <source>
        <dbReference type="PROSITE" id="PS50011"/>
    </source>
</evidence>
<feature type="binding site" evidence="16">
    <location>
        <position position="68"/>
    </location>
    <ligand>
        <name>ATP</name>
        <dbReference type="ChEBI" id="CHEBI:30616"/>
    </ligand>
</feature>
<dbReference type="InterPro" id="IPR000719">
    <property type="entry name" value="Prot_kinase_dom"/>
</dbReference>
<keyword evidence="9 16" id="KW-0547">Nucleotide-binding</keyword>
<feature type="compositionally biased region" description="Low complexity" evidence="18">
    <location>
        <begin position="320"/>
        <end position="331"/>
    </location>
</feature>
<keyword evidence="10" id="KW-0418">Kinase</keyword>
<dbReference type="PROSITE" id="PS00107">
    <property type="entry name" value="PROTEIN_KINASE_ATP"/>
    <property type="match status" value="1"/>
</dbReference>
<keyword evidence="7" id="KW-0732">Signal</keyword>
<dbReference type="GO" id="GO:0016020">
    <property type="term" value="C:membrane"/>
    <property type="evidence" value="ECO:0007669"/>
    <property type="project" value="UniProtKB-SubCell"/>
</dbReference>
<feature type="domain" description="Protein kinase" evidence="19">
    <location>
        <begin position="40"/>
        <end position="314"/>
    </location>
</feature>
<organism evidence="20">
    <name type="scientific">Ananas comosus var. bracteatus</name>
    <name type="common">red pineapple</name>
    <dbReference type="NCBI Taxonomy" id="296719"/>
    <lineage>
        <taxon>Eukaryota</taxon>
        <taxon>Viridiplantae</taxon>
        <taxon>Streptophyta</taxon>
        <taxon>Embryophyta</taxon>
        <taxon>Tracheophyta</taxon>
        <taxon>Spermatophyta</taxon>
        <taxon>Magnoliopsida</taxon>
        <taxon>Liliopsida</taxon>
        <taxon>Poales</taxon>
        <taxon>Bromeliaceae</taxon>
        <taxon>Bromelioideae</taxon>
        <taxon>Ananas</taxon>
    </lineage>
</organism>
<dbReference type="FunFam" id="3.30.200.20:FF:000328">
    <property type="entry name" value="Leucine-rich repeat protein kinase family protein"/>
    <property type="match status" value="1"/>
</dbReference>
<dbReference type="EC" id="2.7.11.1" evidence="2"/>
<evidence type="ECO:0000256" key="2">
    <source>
        <dbReference type="ARBA" id="ARBA00012513"/>
    </source>
</evidence>
<evidence type="ECO:0000256" key="4">
    <source>
        <dbReference type="ARBA" id="ARBA00022614"/>
    </source>
</evidence>
<dbReference type="EMBL" id="LR862151">
    <property type="protein sequence ID" value="CAD1833112.1"/>
    <property type="molecule type" value="Genomic_DNA"/>
</dbReference>
<accession>A0A6V7PQH0</accession>
<evidence type="ECO:0000256" key="14">
    <source>
        <dbReference type="ARBA" id="ARBA00023170"/>
    </source>
</evidence>
<evidence type="ECO:0000256" key="18">
    <source>
        <dbReference type="SAM" id="MobiDB-lite"/>
    </source>
</evidence>
<dbReference type="Pfam" id="PF07714">
    <property type="entry name" value="PK_Tyr_Ser-Thr"/>
    <property type="match status" value="1"/>
</dbReference>
<comment type="similarity">
    <text evidence="17">Belongs to the protein kinase superfamily.</text>
</comment>
<keyword evidence="3 17" id="KW-0723">Serine/threonine-protein kinase</keyword>
<dbReference type="InterPro" id="IPR017441">
    <property type="entry name" value="Protein_kinase_ATP_BS"/>
</dbReference>
<keyword evidence="14" id="KW-0675">Receptor</keyword>
<evidence type="ECO:0000256" key="13">
    <source>
        <dbReference type="ARBA" id="ARBA00023136"/>
    </source>
</evidence>
<evidence type="ECO:0000256" key="9">
    <source>
        <dbReference type="ARBA" id="ARBA00022741"/>
    </source>
</evidence>
<dbReference type="SUPFAM" id="SSF56112">
    <property type="entry name" value="Protein kinase-like (PK-like)"/>
    <property type="match status" value="1"/>
</dbReference>
<evidence type="ECO:0000256" key="11">
    <source>
        <dbReference type="ARBA" id="ARBA00022840"/>
    </source>
</evidence>
<keyword evidence="12" id="KW-1133">Transmembrane helix</keyword>
<dbReference type="GO" id="GO:0004674">
    <property type="term" value="F:protein serine/threonine kinase activity"/>
    <property type="evidence" value="ECO:0007669"/>
    <property type="project" value="UniProtKB-KW"/>
</dbReference>
<dbReference type="SMART" id="SM00220">
    <property type="entry name" value="S_TKc"/>
    <property type="match status" value="1"/>
</dbReference>
<dbReference type="InterPro" id="IPR011009">
    <property type="entry name" value="Kinase-like_dom_sf"/>
</dbReference>
<dbReference type="FunFam" id="1.10.510.10:FF:000453">
    <property type="entry name" value="LRR receptor-like serine/threonine-protein kinase HSL2"/>
    <property type="match status" value="1"/>
</dbReference>
<dbReference type="Gene3D" id="1.10.510.10">
    <property type="entry name" value="Transferase(Phosphotransferase) domain 1"/>
    <property type="match status" value="1"/>
</dbReference>
<evidence type="ECO:0000256" key="10">
    <source>
        <dbReference type="ARBA" id="ARBA00022777"/>
    </source>
</evidence>
<evidence type="ECO:0000256" key="7">
    <source>
        <dbReference type="ARBA" id="ARBA00022729"/>
    </source>
</evidence>
<evidence type="ECO:0000313" key="20">
    <source>
        <dbReference type="EMBL" id="CAD1833112.1"/>
    </source>
</evidence>
<name>A0A6V7PQH0_ANACO</name>
<feature type="region of interest" description="Disordered" evidence="18">
    <location>
        <begin position="1"/>
        <end position="20"/>
    </location>
</feature>
<keyword evidence="13" id="KW-0472">Membrane</keyword>
<dbReference type="PROSITE" id="PS00108">
    <property type="entry name" value="PROTEIN_KINASE_ST"/>
    <property type="match status" value="1"/>
</dbReference>
<evidence type="ECO:0000256" key="3">
    <source>
        <dbReference type="ARBA" id="ARBA00022527"/>
    </source>
</evidence>
<protein>
    <recommendedName>
        <fullName evidence="2">non-specific serine/threonine protein kinase</fullName>
        <ecNumber evidence="2">2.7.11.1</ecNumber>
    </recommendedName>
</protein>
<comment type="subcellular location">
    <subcellularLocation>
        <location evidence="1">Membrane</location>
        <topology evidence="1">Single-pass type I membrane protein</topology>
    </subcellularLocation>
</comment>
<dbReference type="AlphaFoldDB" id="A0A6V7PQH0"/>
<evidence type="ECO:0000256" key="17">
    <source>
        <dbReference type="RuleBase" id="RU000304"/>
    </source>
</evidence>
<sequence length="373" mass="41541">MELSRPFASWSRTEDSSGAPQLKGARWFSYDELKKSTNNFSESNELGFGGYGKVYRGMLPNGQLVAIKRAQQGSMQGSVEFKTEIELLSRVHHKNLVGLVGFCFEQEEQMLVYEFVANGTLRDCLSGKSGIYLDWKRRLRVALGSARGLSYLHELADPPIIHRDVKSTNILLDENLTAKVSDFGLSKLVSDSEKGHISTQVKGTLGYLDPEYYMMQQLTEKSDVYSFGVVMLELITARQPIEKGKYVVREVKQRVDMNDEEYCSLKELMDPKILNTTHLIAFNKFVQLALRCVEESAASRPTMSDVVKEIETMLHSDGLNTNSTSASSSATDFGSAKGAPHHPYDDSSIKKDVSSGAFEYSGGYSFAGKIEPK</sequence>
<evidence type="ECO:0000256" key="5">
    <source>
        <dbReference type="ARBA" id="ARBA00022679"/>
    </source>
</evidence>
<feature type="region of interest" description="Disordered" evidence="18">
    <location>
        <begin position="317"/>
        <end position="350"/>
    </location>
</feature>
<evidence type="ECO:0000256" key="6">
    <source>
        <dbReference type="ARBA" id="ARBA00022692"/>
    </source>
</evidence>
<evidence type="ECO:0000256" key="15">
    <source>
        <dbReference type="ARBA" id="ARBA00023180"/>
    </source>
</evidence>
<dbReference type="GO" id="GO:0005524">
    <property type="term" value="F:ATP binding"/>
    <property type="evidence" value="ECO:0007669"/>
    <property type="project" value="UniProtKB-UniRule"/>
</dbReference>
<evidence type="ECO:0000256" key="1">
    <source>
        <dbReference type="ARBA" id="ARBA00004479"/>
    </source>
</evidence>
<keyword evidence="15" id="KW-0325">Glycoprotein</keyword>
<keyword evidence="4" id="KW-0433">Leucine-rich repeat</keyword>
<evidence type="ECO:0000256" key="8">
    <source>
        <dbReference type="ARBA" id="ARBA00022737"/>
    </source>
</evidence>
<keyword evidence="11 16" id="KW-0067">ATP-binding</keyword>
<keyword evidence="5" id="KW-0808">Transferase</keyword>
<dbReference type="InterPro" id="IPR001245">
    <property type="entry name" value="Ser-Thr/Tyr_kinase_cat_dom"/>
</dbReference>
<keyword evidence="8" id="KW-0677">Repeat</keyword>
<keyword evidence="6" id="KW-0812">Transmembrane</keyword>
<dbReference type="PANTHER" id="PTHR45974">
    <property type="entry name" value="RECEPTOR-LIKE PROTEIN 55"/>
    <property type="match status" value="1"/>
</dbReference>